<sequence length="612" mass="64976">MRGAQKKRRMQATDRNYSGGSFNLKQKMPASPATNHMHGIGEAPPLELSSMVSTSAILSSSASVMQPSSSVVTESLAPDPSGAPTGDTPSVVQSKPSSSSPAPPALPPPEAKESTIRRISNGLAKFFGDIKVRPATAAVSGGKSTRELLGAAPSTNKVSTLATPVVPEAPAPPRAASPPAAKPKNTVAPTQPPPSLPHQQLDEPASPNPDVSSKRHLSAGASFLAPLGGTATPLTHDRRQSGGVMRRLSVQIATALSDVVGGATRRPSQANNDAVQGDVARTRSRSKSISESLGALVQPHHHRQPVDVFGQGTVTQTGMDASFVDENLHVLIDGAGNQDQAAEFARSLVECVSDVFIPYVRSEDFMWCKNPAQIAGDMKHHLAGAIEKARAPFTNPADVAAASMGVAVIHRDTSTPVTMRLHCIHIGNTKTIVVRKGEVAYESSSLVHGFNRPGRITSVPYAAYEPVYEMFVLESGDIVASMSDGVTNHMYAHEIVETIHAVSRLRNSCWDWVAQEIAQVAQARADQPLHGVSPFAKQAAAELYLNIDTDPELMSKYAPLLRKETNMKATALFRHTKTHEGVDFDLDQLVTWATVVPALELDDATVVISAVP</sequence>
<organism evidence="4 5">
    <name type="scientific">Aphanomyces stellatus</name>
    <dbReference type="NCBI Taxonomy" id="120398"/>
    <lineage>
        <taxon>Eukaryota</taxon>
        <taxon>Sar</taxon>
        <taxon>Stramenopiles</taxon>
        <taxon>Oomycota</taxon>
        <taxon>Saprolegniomycetes</taxon>
        <taxon>Saprolegniales</taxon>
        <taxon>Verrucalvaceae</taxon>
        <taxon>Aphanomyces</taxon>
    </lineage>
</organism>
<feature type="compositionally biased region" description="Low complexity" evidence="2">
    <location>
        <begin position="58"/>
        <end position="72"/>
    </location>
</feature>
<keyword evidence="1" id="KW-0479">Metal-binding</keyword>
<dbReference type="PANTHER" id="PTHR12320:SF1">
    <property type="entry name" value="PROTEIN PHOSPHATASE PTC7 HOMOLOG"/>
    <property type="match status" value="1"/>
</dbReference>
<comment type="cofactor">
    <cofactor evidence="1">
        <name>Mn(2+)</name>
        <dbReference type="ChEBI" id="CHEBI:29035"/>
    </cofactor>
</comment>
<dbReference type="PANTHER" id="PTHR12320">
    <property type="entry name" value="PROTEIN PHOSPHATASE 2C"/>
    <property type="match status" value="1"/>
</dbReference>
<keyword evidence="5" id="KW-1185">Reference proteome</keyword>
<feature type="compositionally biased region" description="Basic residues" evidence="2">
    <location>
        <begin position="1"/>
        <end position="10"/>
    </location>
</feature>
<feature type="compositionally biased region" description="Low complexity" evidence="2">
    <location>
        <begin position="89"/>
        <end position="100"/>
    </location>
</feature>
<protein>
    <recommendedName>
        <fullName evidence="1">Protein phosphatase</fullName>
        <ecNumber evidence="1">3.1.3.16</ecNumber>
    </recommendedName>
</protein>
<feature type="region of interest" description="Disordered" evidence="2">
    <location>
        <begin position="58"/>
        <end position="113"/>
    </location>
</feature>
<gene>
    <name evidence="4" type="primary">Aste57867_22338</name>
    <name evidence="3" type="ORF">As57867_022268</name>
    <name evidence="4" type="ORF">ASTE57867_22338</name>
</gene>
<name>A0A485LPR9_9STRA</name>
<keyword evidence="1" id="KW-0464">Manganese</keyword>
<accession>A0A485LPR9</accession>
<evidence type="ECO:0000256" key="1">
    <source>
        <dbReference type="RuleBase" id="RU366020"/>
    </source>
</evidence>
<comment type="cofactor">
    <cofactor evidence="1">
        <name>Mg(2+)</name>
        <dbReference type="ChEBI" id="CHEBI:18420"/>
    </cofactor>
</comment>
<keyword evidence="1" id="KW-0460">Magnesium</keyword>
<comment type="catalytic activity">
    <reaction evidence="1">
        <text>O-phospho-L-seryl-[protein] + H2O = L-seryl-[protein] + phosphate</text>
        <dbReference type="Rhea" id="RHEA:20629"/>
        <dbReference type="Rhea" id="RHEA-COMP:9863"/>
        <dbReference type="Rhea" id="RHEA-COMP:11604"/>
        <dbReference type="ChEBI" id="CHEBI:15377"/>
        <dbReference type="ChEBI" id="CHEBI:29999"/>
        <dbReference type="ChEBI" id="CHEBI:43474"/>
        <dbReference type="ChEBI" id="CHEBI:83421"/>
        <dbReference type="EC" id="3.1.3.16"/>
    </reaction>
</comment>
<dbReference type="OrthoDB" id="25675at2759"/>
<dbReference type="Gene3D" id="3.60.40.10">
    <property type="entry name" value="PPM-type phosphatase domain"/>
    <property type="match status" value="1"/>
</dbReference>
<keyword evidence="1" id="KW-0378">Hydrolase</keyword>
<dbReference type="GO" id="GO:0046872">
    <property type="term" value="F:metal ion binding"/>
    <property type="evidence" value="ECO:0007669"/>
    <property type="project" value="UniProtKB-UniRule"/>
</dbReference>
<evidence type="ECO:0000256" key="2">
    <source>
        <dbReference type="SAM" id="MobiDB-lite"/>
    </source>
</evidence>
<feature type="compositionally biased region" description="Pro residues" evidence="2">
    <location>
        <begin position="167"/>
        <end position="176"/>
    </location>
</feature>
<keyword evidence="1" id="KW-0904">Protein phosphatase</keyword>
<comment type="similarity">
    <text evidence="1">Belongs to the PP2C family.</text>
</comment>
<comment type="catalytic activity">
    <reaction evidence="1">
        <text>O-phospho-L-threonyl-[protein] + H2O = L-threonyl-[protein] + phosphate</text>
        <dbReference type="Rhea" id="RHEA:47004"/>
        <dbReference type="Rhea" id="RHEA-COMP:11060"/>
        <dbReference type="Rhea" id="RHEA-COMP:11605"/>
        <dbReference type="ChEBI" id="CHEBI:15377"/>
        <dbReference type="ChEBI" id="CHEBI:30013"/>
        <dbReference type="ChEBI" id="CHEBI:43474"/>
        <dbReference type="ChEBI" id="CHEBI:61977"/>
        <dbReference type="EC" id="3.1.3.16"/>
    </reaction>
</comment>
<evidence type="ECO:0000313" key="3">
    <source>
        <dbReference type="EMBL" id="KAF0685816.1"/>
    </source>
</evidence>
<feature type="compositionally biased region" description="Polar residues" evidence="2">
    <location>
        <begin position="13"/>
        <end position="24"/>
    </location>
</feature>
<dbReference type="GO" id="GO:0004722">
    <property type="term" value="F:protein serine/threonine phosphatase activity"/>
    <property type="evidence" value="ECO:0007669"/>
    <property type="project" value="UniProtKB-EC"/>
</dbReference>
<dbReference type="EC" id="3.1.3.16" evidence="1"/>
<evidence type="ECO:0000313" key="4">
    <source>
        <dbReference type="EMBL" id="VFT99001.1"/>
    </source>
</evidence>
<proteinExistence type="inferred from homology"/>
<reference evidence="4 5" key="1">
    <citation type="submission" date="2019-03" db="EMBL/GenBank/DDBJ databases">
        <authorList>
            <person name="Gaulin E."/>
            <person name="Dumas B."/>
        </authorList>
    </citation>
    <scope>NUCLEOTIDE SEQUENCE [LARGE SCALE GENOMIC DNA]</scope>
    <source>
        <strain evidence="4">CBS 568.67</strain>
    </source>
</reference>
<dbReference type="Proteomes" id="UP000332933">
    <property type="component" value="Unassembled WGS sequence"/>
</dbReference>
<dbReference type="InterPro" id="IPR036457">
    <property type="entry name" value="PPM-type-like_dom_sf"/>
</dbReference>
<dbReference type="EMBL" id="CAADRA010007073">
    <property type="protein sequence ID" value="VFT99001.1"/>
    <property type="molecule type" value="Genomic_DNA"/>
</dbReference>
<reference evidence="3" key="2">
    <citation type="submission" date="2019-06" db="EMBL/GenBank/DDBJ databases">
        <title>Genomics analysis of Aphanomyces spp. identifies a new class of oomycete effector associated with host adaptation.</title>
        <authorList>
            <person name="Gaulin E."/>
        </authorList>
    </citation>
    <scope>NUCLEOTIDE SEQUENCE</scope>
    <source>
        <strain evidence="3">CBS 578.67</strain>
    </source>
</reference>
<feature type="region of interest" description="Disordered" evidence="2">
    <location>
        <begin position="165"/>
        <end position="216"/>
    </location>
</feature>
<feature type="region of interest" description="Disordered" evidence="2">
    <location>
        <begin position="263"/>
        <end position="290"/>
    </location>
</feature>
<dbReference type="SUPFAM" id="SSF81606">
    <property type="entry name" value="PP2C-like"/>
    <property type="match status" value="1"/>
</dbReference>
<dbReference type="AlphaFoldDB" id="A0A485LPR9"/>
<evidence type="ECO:0000313" key="5">
    <source>
        <dbReference type="Proteomes" id="UP000332933"/>
    </source>
</evidence>
<dbReference type="InterPro" id="IPR039123">
    <property type="entry name" value="PPTC7"/>
</dbReference>
<feature type="region of interest" description="Disordered" evidence="2">
    <location>
        <begin position="1"/>
        <end position="44"/>
    </location>
</feature>
<dbReference type="EMBL" id="VJMH01007047">
    <property type="protein sequence ID" value="KAF0685816.1"/>
    <property type="molecule type" value="Genomic_DNA"/>
</dbReference>